<accession>A0A133V468</accession>
<dbReference type="AlphaFoldDB" id="A0A133V468"/>
<dbReference type="Gene3D" id="3.40.50.620">
    <property type="entry name" value="HUPs"/>
    <property type="match status" value="1"/>
</dbReference>
<dbReference type="Proteomes" id="UP000070400">
    <property type="component" value="Unassembled WGS sequence"/>
</dbReference>
<organism evidence="2 3">
    <name type="scientific">candidate division MSBL1 archaeon SCGC-AAA261D19</name>
    <dbReference type="NCBI Taxonomy" id="1698273"/>
    <lineage>
        <taxon>Archaea</taxon>
        <taxon>Methanobacteriati</taxon>
        <taxon>Methanobacteriota</taxon>
        <taxon>candidate division MSBL1</taxon>
    </lineage>
</organism>
<sequence>MLEDLGIPQPESGIAKSIYIALEKAEEIGIKRVLTGDGADGVFGGYSFLLPRNSEYEKFNFDVYCKTWSKKKGRD</sequence>
<dbReference type="GO" id="GO:0006529">
    <property type="term" value="P:asparagine biosynthetic process"/>
    <property type="evidence" value="ECO:0007669"/>
    <property type="project" value="InterPro"/>
</dbReference>
<dbReference type="Pfam" id="PF00733">
    <property type="entry name" value="Asn_synthase"/>
    <property type="match status" value="1"/>
</dbReference>
<dbReference type="InterPro" id="IPR001962">
    <property type="entry name" value="Asn_synthase"/>
</dbReference>
<evidence type="ECO:0000313" key="2">
    <source>
        <dbReference type="EMBL" id="KXB01221.1"/>
    </source>
</evidence>
<dbReference type="SUPFAM" id="SSF52402">
    <property type="entry name" value="Adenine nucleotide alpha hydrolases-like"/>
    <property type="match status" value="1"/>
</dbReference>
<gene>
    <name evidence="2" type="ORF">AKJ43_03555</name>
</gene>
<comment type="caution">
    <text evidence="2">The sequence shown here is derived from an EMBL/GenBank/DDBJ whole genome shotgun (WGS) entry which is preliminary data.</text>
</comment>
<dbReference type="GO" id="GO:0004066">
    <property type="term" value="F:asparagine synthase (glutamine-hydrolyzing) activity"/>
    <property type="evidence" value="ECO:0007669"/>
    <property type="project" value="InterPro"/>
</dbReference>
<evidence type="ECO:0000313" key="3">
    <source>
        <dbReference type="Proteomes" id="UP000070400"/>
    </source>
</evidence>
<proteinExistence type="predicted"/>
<protein>
    <recommendedName>
        <fullName evidence="1">Asparagine synthetase domain-containing protein</fullName>
    </recommendedName>
</protein>
<dbReference type="EMBL" id="LHXX01000059">
    <property type="protein sequence ID" value="KXB01221.1"/>
    <property type="molecule type" value="Genomic_DNA"/>
</dbReference>
<feature type="domain" description="Asparagine synthetase" evidence="1">
    <location>
        <begin position="17"/>
        <end position="56"/>
    </location>
</feature>
<reference evidence="2 3" key="1">
    <citation type="journal article" date="2016" name="Sci. Rep.">
        <title>Metabolic traits of an uncultured archaeal lineage -MSBL1- from brine pools of the Red Sea.</title>
        <authorList>
            <person name="Mwirichia R."/>
            <person name="Alam I."/>
            <person name="Rashid M."/>
            <person name="Vinu M."/>
            <person name="Ba-Alawi W."/>
            <person name="Anthony Kamau A."/>
            <person name="Kamanda Ngugi D."/>
            <person name="Goker M."/>
            <person name="Klenk H.P."/>
            <person name="Bajic V."/>
            <person name="Stingl U."/>
        </authorList>
    </citation>
    <scope>NUCLEOTIDE SEQUENCE [LARGE SCALE GENOMIC DNA]</scope>
    <source>
        <strain evidence="2">SCGC-AAA261D19</strain>
    </source>
</reference>
<evidence type="ECO:0000259" key="1">
    <source>
        <dbReference type="Pfam" id="PF00733"/>
    </source>
</evidence>
<keyword evidence="3" id="KW-1185">Reference proteome</keyword>
<name>A0A133V468_9EURY</name>
<dbReference type="InterPro" id="IPR014729">
    <property type="entry name" value="Rossmann-like_a/b/a_fold"/>
</dbReference>